<comment type="similarity">
    <text evidence="1">Belongs to the short-chain dehydrogenases/reductases (SDR) family.</text>
</comment>
<proteinExistence type="inferred from homology"/>
<dbReference type="Pfam" id="PF13561">
    <property type="entry name" value="adh_short_C2"/>
    <property type="match status" value="1"/>
</dbReference>
<dbReference type="Gene3D" id="3.40.50.720">
    <property type="entry name" value="NAD(P)-binding Rossmann-like Domain"/>
    <property type="match status" value="1"/>
</dbReference>
<evidence type="ECO:0000256" key="2">
    <source>
        <dbReference type="ARBA" id="ARBA00023002"/>
    </source>
</evidence>
<accession>A0A5C8UN19</accession>
<name>A0A5C8UN19_9MICO</name>
<gene>
    <name evidence="3" type="ORF">FVP33_11610</name>
</gene>
<dbReference type="FunFam" id="3.40.50.720:FF:000084">
    <property type="entry name" value="Short-chain dehydrogenase reductase"/>
    <property type="match status" value="1"/>
</dbReference>
<organism evidence="3 4">
    <name type="scientific">Lacisediminihabitans profunda</name>
    <dbReference type="NCBI Taxonomy" id="2594790"/>
    <lineage>
        <taxon>Bacteria</taxon>
        <taxon>Bacillati</taxon>
        <taxon>Actinomycetota</taxon>
        <taxon>Actinomycetes</taxon>
        <taxon>Micrococcales</taxon>
        <taxon>Microbacteriaceae</taxon>
        <taxon>Lacisediminihabitans</taxon>
    </lineage>
</organism>
<keyword evidence="4" id="KW-1185">Reference proteome</keyword>
<evidence type="ECO:0000256" key="1">
    <source>
        <dbReference type="ARBA" id="ARBA00006484"/>
    </source>
</evidence>
<evidence type="ECO:0000313" key="4">
    <source>
        <dbReference type="Proteomes" id="UP000321379"/>
    </source>
</evidence>
<dbReference type="PRINTS" id="PR00081">
    <property type="entry name" value="GDHRDH"/>
</dbReference>
<sequence>MDLQLAEGIAVVTGAGSGIGRATAKYLAAEGVKVVLLDIDLEAAEQNAREISTEGGQAAAIRVDLSDENSTGEAIAEAAATFGGIDYLVLCAGISTLFGKGVDEIGAAAWDREFGVNVRGQWLPVKFALPSLRASSRAAAISIVASDSALFAAPLNTAYEATKGAVLMLTKGLAVDLRPDNIRVNCVCPSVVDTPQSRAALGIVEGGYANVDYPVHSPEDIARYLTLLISPVTATINGHPLVADFGYSAQSNFPA</sequence>
<reference evidence="3 4" key="1">
    <citation type="submission" date="2019-08" db="EMBL/GenBank/DDBJ databases">
        <title>Bacterial whole genome sequence for Glaciihabitans sp. CHu50b-6-2.</title>
        <authorList>
            <person name="Jin L."/>
        </authorList>
    </citation>
    <scope>NUCLEOTIDE SEQUENCE [LARGE SCALE GENOMIC DNA]</scope>
    <source>
        <strain evidence="3 4">CHu50b-6-2</strain>
    </source>
</reference>
<dbReference type="PANTHER" id="PTHR24321:SF8">
    <property type="entry name" value="ESTRADIOL 17-BETA-DEHYDROGENASE 8-RELATED"/>
    <property type="match status" value="1"/>
</dbReference>
<dbReference type="RefSeq" id="WP_147783828.1">
    <property type="nucleotide sequence ID" value="NZ_VRMG01000008.1"/>
</dbReference>
<dbReference type="InterPro" id="IPR002347">
    <property type="entry name" value="SDR_fam"/>
</dbReference>
<dbReference type="EMBL" id="VRMG01000008">
    <property type="protein sequence ID" value="TXN29785.1"/>
    <property type="molecule type" value="Genomic_DNA"/>
</dbReference>
<comment type="caution">
    <text evidence="3">The sequence shown here is derived from an EMBL/GenBank/DDBJ whole genome shotgun (WGS) entry which is preliminary data.</text>
</comment>
<dbReference type="PANTHER" id="PTHR24321">
    <property type="entry name" value="DEHYDROGENASES, SHORT CHAIN"/>
    <property type="match status" value="1"/>
</dbReference>
<evidence type="ECO:0000313" key="3">
    <source>
        <dbReference type="EMBL" id="TXN29785.1"/>
    </source>
</evidence>
<keyword evidence="2" id="KW-0560">Oxidoreductase</keyword>
<dbReference type="GO" id="GO:0016491">
    <property type="term" value="F:oxidoreductase activity"/>
    <property type="evidence" value="ECO:0007669"/>
    <property type="project" value="UniProtKB-KW"/>
</dbReference>
<dbReference type="AlphaFoldDB" id="A0A5C8UN19"/>
<protein>
    <submittedName>
        <fullName evidence="3">SDR family oxidoreductase</fullName>
    </submittedName>
</protein>
<dbReference type="Proteomes" id="UP000321379">
    <property type="component" value="Unassembled WGS sequence"/>
</dbReference>
<dbReference type="SUPFAM" id="SSF51735">
    <property type="entry name" value="NAD(P)-binding Rossmann-fold domains"/>
    <property type="match status" value="1"/>
</dbReference>
<dbReference type="InterPro" id="IPR036291">
    <property type="entry name" value="NAD(P)-bd_dom_sf"/>
</dbReference>
<dbReference type="CDD" id="cd05233">
    <property type="entry name" value="SDR_c"/>
    <property type="match status" value="1"/>
</dbReference>